<evidence type="ECO:0000256" key="5">
    <source>
        <dbReference type="ARBA" id="ARBA00034125"/>
    </source>
</evidence>
<feature type="domain" description="Threonine/serine exporter-like N-terminal" evidence="7">
    <location>
        <begin position="82"/>
        <end position="186"/>
    </location>
</feature>
<comment type="caution">
    <text evidence="9">The sequence shown here is derived from an EMBL/GenBank/DDBJ whole genome shotgun (WGS) entry which is preliminary data.</text>
</comment>
<dbReference type="PANTHER" id="PTHR31082">
    <property type="entry name" value="PHEROMONE-REGULATED MEMBRANE PROTEIN 10"/>
    <property type="match status" value="1"/>
</dbReference>
<dbReference type="InterPro" id="IPR010619">
    <property type="entry name" value="ThrE-like_N"/>
</dbReference>
<evidence type="ECO:0000259" key="7">
    <source>
        <dbReference type="Pfam" id="PF06738"/>
    </source>
</evidence>
<keyword evidence="4 6" id="KW-0472">Membrane</keyword>
<feature type="transmembrane region" description="Helical" evidence="6">
    <location>
        <begin position="494"/>
        <end position="517"/>
    </location>
</feature>
<gene>
    <name evidence="9" type="ORF">HK099_005119</name>
</gene>
<feature type="transmembrane region" description="Helical" evidence="6">
    <location>
        <begin position="227"/>
        <end position="244"/>
    </location>
</feature>
<evidence type="ECO:0000256" key="4">
    <source>
        <dbReference type="ARBA" id="ARBA00023136"/>
    </source>
</evidence>
<feature type="transmembrane region" description="Helical" evidence="6">
    <location>
        <begin position="347"/>
        <end position="368"/>
    </location>
</feature>
<evidence type="ECO:0000256" key="3">
    <source>
        <dbReference type="ARBA" id="ARBA00022989"/>
    </source>
</evidence>
<dbReference type="Proteomes" id="UP001211065">
    <property type="component" value="Unassembled WGS sequence"/>
</dbReference>
<evidence type="ECO:0000256" key="1">
    <source>
        <dbReference type="ARBA" id="ARBA00004141"/>
    </source>
</evidence>
<feature type="transmembrane region" description="Helical" evidence="6">
    <location>
        <begin position="460"/>
        <end position="482"/>
    </location>
</feature>
<evidence type="ECO:0000256" key="6">
    <source>
        <dbReference type="SAM" id="Phobius"/>
    </source>
</evidence>
<name>A0AAD5XZS3_9FUNG</name>
<dbReference type="AlphaFoldDB" id="A0AAD5XZS3"/>
<keyword evidence="10" id="KW-1185">Reference proteome</keyword>
<keyword evidence="3 6" id="KW-1133">Transmembrane helix</keyword>
<feature type="transmembrane region" description="Helical" evidence="6">
    <location>
        <begin position="434"/>
        <end position="453"/>
    </location>
</feature>
<organism evidence="9 10">
    <name type="scientific">Clydaea vesicula</name>
    <dbReference type="NCBI Taxonomy" id="447962"/>
    <lineage>
        <taxon>Eukaryota</taxon>
        <taxon>Fungi</taxon>
        <taxon>Fungi incertae sedis</taxon>
        <taxon>Chytridiomycota</taxon>
        <taxon>Chytridiomycota incertae sedis</taxon>
        <taxon>Chytridiomycetes</taxon>
        <taxon>Lobulomycetales</taxon>
        <taxon>Lobulomycetaceae</taxon>
        <taxon>Clydaea</taxon>
    </lineage>
</organism>
<reference evidence="9" key="1">
    <citation type="submission" date="2020-05" db="EMBL/GenBank/DDBJ databases">
        <title>Phylogenomic resolution of chytrid fungi.</title>
        <authorList>
            <person name="Stajich J.E."/>
            <person name="Amses K."/>
            <person name="Simmons R."/>
            <person name="Seto K."/>
            <person name="Myers J."/>
            <person name="Bonds A."/>
            <person name="Quandt C.A."/>
            <person name="Barry K."/>
            <person name="Liu P."/>
            <person name="Grigoriev I."/>
            <person name="Longcore J.E."/>
            <person name="James T.Y."/>
        </authorList>
    </citation>
    <scope>NUCLEOTIDE SEQUENCE</scope>
    <source>
        <strain evidence="9">JEL0476</strain>
    </source>
</reference>
<sequence>MLMEVCSFNDQNTVININQLSDYNEQPLQRNLLNMLVTASNNSTEFESNFAEFDKDCNKIFPAPSQITIDNNECDLMEKKNFMIQVTKALSKNGCPAHKIEFHLREIGSTLKLKSDYFILPAVIFINFGDENISSTSTHLVKISFGFNLSRLSAINNLCKKVGEGLISVKDSFVILKKIENSKYFFNKDGLRFLQTDEEAKKNVTHSTWTKFLVLSSNFFGSRTSALITYPLTSMTLCIMGFGGSWFEGFLSLFTGLVVAILTLLSIYVPQLGNIMEFASSFLIALLTRICQYYLIPEGYCINNLTVELAGLVILLPGLPLTFAITDISSKGMISGTVKLFHSLMTALLLGFGMQMGNSILFLAVNQFGDSCVATPPSQYWYFLLFPVLSFCVSCILQAPLKAFPSMMISSAAGFGITVKLGTLLPSTVASANVQLPTILASFVVGIISNLYAKYSNDLAFSPLIAGIFFLVPGGVGVRSMLGFFSGDSLQATGFVFQMLVIGLAISVGLFASSIIIRCPQRHFMSY</sequence>
<feature type="transmembrane region" description="Helical" evidence="6">
    <location>
        <begin position="275"/>
        <end position="295"/>
    </location>
</feature>
<dbReference type="GO" id="GO:0016020">
    <property type="term" value="C:membrane"/>
    <property type="evidence" value="ECO:0007669"/>
    <property type="project" value="UniProtKB-SubCell"/>
</dbReference>
<protein>
    <recommendedName>
        <fullName evidence="11">Threonine/serine exporter-like N-terminal domain-containing protein</fullName>
    </recommendedName>
</protein>
<feature type="domain" description="Threonine/serine exporter-like N-terminal" evidence="7">
    <location>
        <begin position="225"/>
        <end position="360"/>
    </location>
</feature>
<dbReference type="EMBL" id="JADGJW010000388">
    <property type="protein sequence ID" value="KAJ3218290.1"/>
    <property type="molecule type" value="Genomic_DNA"/>
</dbReference>
<dbReference type="InterPro" id="IPR051361">
    <property type="entry name" value="ThrE/Ser_Exporter"/>
</dbReference>
<feature type="domain" description="Threonine/Serine exporter ThrE" evidence="8">
    <location>
        <begin position="384"/>
        <end position="516"/>
    </location>
</feature>
<evidence type="ECO:0000313" key="10">
    <source>
        <dbReference type="Proteomes" id="UP001211065"/>
    </source>
</evidence>
<keyword evidence="2 6" id="KW-0812">Transmembrane</keyword>
<dbReference type="PANTHER" id="PTHR31082:SF4">
    <property type="entry name" value="PHEROMONE-REGULATED MEMBRANE PROTEIN 10"/>
    <property type="match status" value="1"/>
</dbReference>
<comment type="similarity">
    <text evidence="5">Belongs to the ThrE exporter (TC 2.A.79) family.</text>
</comment>
<feature type="transmembrane region" description="Helical" evidence="6">
    <location>
        <begin position="307"/>
        <end position="326"/>
    </location>
</feature>
<dbReference type="Pfam" id="PF06738">
    <property type="entry name" value="ThrE"/>
    <property type="match status" value="2"/>
</dbReference>
<dbReference type="GO" id="GO:0022857">
    <property type="term" value="F:transmembrane transporter activity"/>
    <property type="evidence" value="ECO:0007669"/>
    <property type="project" value="InterPro"/>
</dbReference>
<feature type="transmembrane region" description="Helical" evidence="6">
    <location>
        <begin position="250"/>
        <end position="268"/>
    </location>
</feature>
<evidence type="ECO:0000313" key="9">
    <source>
        <dbReference type="EMBL" id="KAJ3218290.1"/>
    </source>
</evidence>
<dbReference type="InterPro" id="IPR024528">
    <property type="entry name" value="ThrE_2"/>
</dbReference>
<feature type="transmembrane region" description="Helical" evidence="6">
    <location>
        <begin position="380"/>
        <end position="397"/>
    </location>
</feature>
<evidence type="ECO:0000259" key="8">
    <source>
        <dbReference type="Pfam" id="PF12821"/>
    </source>
</evidence>
<proteinExistence type="inferred from homology"/>
<evidence type="ECO:0008006" key="11">
    <source>
        <dbReference type="Google" id="ProtNLM"/>
    </source>
</evidence>
<evidence type="ECO:0000256" key="2">
    <source>
        <dbReference type="ARBA" id="ARBA00022692"/>
    </source>
</evidence>
<comment type="subcellular location">
    <subcellularLocation>
        <location evidence="1">Membrane</location>
        <topology evidence="1">Multi-pass membrane protein</topology>
    </subcellularLocation>
</comment>
<dbReference type="Pfam" id="PF12821">
    <property type="entry name" value="ThrE_2"/>
    <property type="match status" value="1"/>
</dbReference>
<accession>A0AAD5XZS3</accession>